<dbReference type="KEGG" id="adz:ADFLV_0150"/>
<dbReference type="Proteomes" id="UP000503313">
    <property type="component" value="Chromosome"/>
</dbReference>
<feature type="coiled-coil region" evidence="2">
    <location>
        <begin position="135"/>
        <end position="162"/>
    </location>
</feature>
<protein>
    <submittedName>
        <fullName evidence="4">Outer membrane efflux protein, TolC family, putative CusC</fullName>
    </submittedName>
</protein>
<proteinExistence type="inferred from homology"/>
<dbReference type="PANTHER" id="PTHR30203">
    <property type="entry name" value="OUTER MEMBRANE CATION EFFLUX PROTEIN"/>
    <property type="match status" value="1"/>
</dbReference>
<evidence type="ECO:0000256" key="3">
    <source>
        <dbReference type="SAM" id="SignalP"/>
    </source>
</evidence>
<evidence type="ECO:0000313" key="4">
    <source>
        <dbReference type="EMBL" id="QKF76218.1"/>
    </source>
</evidence>
<sequence length="398" mass="46133">MLKIVLASSLTLSLLSAISIDELVNSTFENSYDLKSVEKSIEVANQQISIAKKWQNPVLSMGINDVWINDFSSRNKEAMQASFIGISQVIPTGNKLDIKEKIAFKEKNIKLYDFEDKKLELTSKINELVYNILLSEEKYKLLEEYEKNLEKLESLYGSLYKYQKATQNEIINSQISTVELKIQKQNLKNLIDNSYLKLEQITYTKIDKIDEKIDIKKVDLLIENSSHPKFKSLEESSSKQQSIAELERAKKIPDVQVSLAYFQRDDKFNDYVNMAVSIPLPIYDTENVTRVQAKMSANETNDKLEQLKHNFEIQSKILKNNLNNAYENYNLIGQKIIPLKEKIQKNIETYNSFDDVKPQESIKNLNDLITYQMKAIDEQQKYYEAYSGLIYYANKGIK</sequence>
<evidence type="ECO:0000313" key="5">
    <source>
        <dbReference type="Proteomes" id="UP000503313"/>
    </source>
</evidence>
<dbReference type="PANTHER" id="PTHR30203:SF23">
    <property type="entry name" value="OUTER MEMBRANE EFFLUX PROTEIN"/>
    <property type="match status" value="1"/>
</dbReference>
<feature type="signal peptide" evidence="3">
    <location>
        <begin position="1"/>
        <end position="19"/>
    </location>
</feature>
<evidence type="ECO:0000256" key="1">
    <source>
        <dbReference type="ARBA" id="ARBA00007613"/>
    </source>
</evidence>
<dbReference type="AlphaFoldDB" id="A0AAE7BCY0"/>
<dbReference type="GO" id="GO:0015562">
    <property type="term" value="F:efflux transmembrane transporter activity"/>
    <property type="evidence" value="ECO:0007669"/>
    <property type="project" value="InterPro"/>
</dbReference>
<reference evidence="4 5" key="1">
    <citation type="submission" date="2020-05" db="EMBL/GenBank/DDBJ databases">
        <title>Complete genome sequencing of Campylobacter and Arcobacter type strains.</title>
        <authorList>
            <person name="Miller W.G."/>
            <person name="Yee E."/>
        </authorList>
    </citation>
    <scope>NUCLEOTIDE SEQUENCE [LARGE SCALE GENOMIC DNA]</scope>
    <source>
        <strain evidence="4 5">LMG 25694</strain>
    </source>
</reference>
<gene>
    <name evidence="4" type="ORF">ADFLV_0150</name>
</gene>
<comment type="similarity">
    <text evidence="1">Belongs to the outer membrane factor (OMF) (TC 1.B.17) family.</text>
</comment>
<dbReference type="SUPFAM" id="SSF56954">
    <property type="entry name" value="Outer membrane efflux proteins (OEP)"/>
    <property type="match status" value="1"/>
</dbReference>
<dbReference type="Gene3D" id="1.20.1600.10">
    <property type="entry name" value="Outer membrane efflux proteins (OEP)"/>
    <property type="match status" value="1"/>
</dbReference>
<accession>A0AAE7BCY0</accession>
<dbReference type="RefSeq" id="WP_129011702.1">
    <property type="nucleotide sequence ID" value="NZ_CP053835.1"/>
</dbReference>
<dbReference type="Pfam" id="PF02321">
    <property type="entry name" value="OEP"/>
    <property type="match status" value="1"/>
</dbReference>
<organism evidence="4 5">
    <name type="scientific">Arcobacter defluvii</name>
    <dbReference type="NCBI Taxonomy" id="873191"/>
    <lineage>
        <taxon>Bacteria</taxon>
        <taxon>Pseudomonadati</taxon>
        <taxon>Campylobacterota</taxon>
        <taxon>Epsilonproteobacteria</taxon>
        <taxon>Campylobacterales</taxon>
        <taxon>Arcobacteraceae</taxon>
        <taxon>Arcobacter</taxon>
    </lineage>
</organism>
<keyword evidence="5" id="KW-1185">Reference proteome</keyword>
<dbReference type="InterPro" id="IPR003423">
    <property type="entry name" value="OMP_efflux"/>
</dbReference>
<name>A0AAE7BCY0_9BACT</name>
<dbReference type="EMBL" id="CP053835">
    <property type="protein sequence ID" value="QKF76218.1"/>
    <property type="molecule type" value="Genomic_DNA"/>
</dbReference>
<dbReference type="InterPro" id="IPR010131">
    <property type="entry name" value="MdtP/NodT-like"/>
</dbReference>
<keyword evidence="2" id="KW-0175">Coiled coil</keyword>
<feature type="coiled-coil region" evidence="2">
    <location>
        <begin position="290"/>
        <end position="321"/>
    </location>
</feature>
<keyword evidence="3" id="KW-0732">Signal</keyword>
<feature type="chain" id="PRO_5042194265" evidence="3">
    <location>
        <begin position="20"/>
        <end position="398"/>
    </location>
</feature>
<evidence type="ECO:0000256" key="2">
    <source>
        <dbReference type="SAM" id="Coils"/>
    </source>
</evidence>